<evidence type="ECO:0000313" key="8">
    <source>
        <dbReference type="EMBL" id="KOO30563.1"/>
    </source>
</evidence>
<name>A0A0M0JWP6_9EUKA</name>
<evidence type="ECO:0000256" key="7">
    <source>
        <dbReference type="SAM" id="MobiDB-lite"/>
    </source>
</evidence>
<evidence type="ECO:0000256" key="1">
    <source>
        <dbReference type="ARBA" id="ARBA00004141"/>
    </source>
</evidence>
<dbReference type="PANTHER" id="PTHR11266:SF17">
    <property type="entry name" value="PROTEIN MPV17"/>
    <property type="match status" value="1"/>
</dbReference>
<keyword evidence="5 6" id="KW-0472">Membrane</keyword>
<dbReference type="EMBL" id="JWZX01002202">
    <property type="protein sequence ID" value="KOO30563.1"/>
    <property type="molecule type" value="Genomic_DNA"/>
</dbReference>
<comment type="similarity">
    <text evidence="2 6">Belongs to the peroxisomal membrane protein PXMP2/4 family.</text>
</comment>
<reference evidence="9" key="1">
    <citation type="journal article" date="2015" name="PLoS Genet.">
        <title>Genome Sequence and Transcriptome Analyses of Chrysochromulina tobin: Metabolic Tools for Enhanced Algal Fitness in the Prominent Order Prymnesiales (Haptophyceae).</title>
        <authorList>
            <person name="Hovde B.T."/>
            <person name="Deodato C.R."/>
            <person name="Hunsperger H.M."/>
            <person name="Ryken S.A."/>
            <person name="Yost W."/>
            <person name="Jha R.K."/>
            <person name="Patterson J."/>
            <person name="Monnat R.J. Jr."/>
            <person name="Barlow S.B."/>
            <person name="Starkenburg S.R."/>
            <person name="Cattolico R.A."/>
        </authorList>
    </citation>
    <scope>NUCLEOTIDE SEQUENCE</scope>
    <source>
        <strain evidence="9">CCMP291</strain>
    </source>
</reference>
<evidence type="ECO:0000256" key="6">
    <source>
        <dbReference type="RuleBase" id="RU363053"/>
    </source>
</evidence>
<comment type="caution">
    <text evidence="8">The sequence shown here is derived from an EMBL/GenBank/DDBJ whole genome shotgun (WGS) entry which is preliminary data.</text>
</comment>
<proteinExistence type="inferred from homology"/>
<dbReference type="Pfam" id="PF04117">
    <property type="entry name" value="Mpv17_PMP22"/>
    <property type="match status" value="1"/>
</dbReference>
<dbReference type="OrthoDB" id="430207at2759"/>
<comment type="caution">
    <text evidence="6">Lacks conserved residue(s) required for the propagation of feature annotation.</text>
</comment>
<gene>
    <name evidence="8" type="ORF">Ctob_003293</name>
</gene>
<dbReference type="PANTHER" id="PTHR11266">
    <property type="entry name" value="PEROXISOMAL MEMBRANE PROTEIN 2, PXMP2 MPV17"/>
    <property type="match status" value="1"/>
</dbReference>
<feature type="transmembrane region" description="Helical" evidence="6">
    <location>
        <begin position="25"/>
        <end position="43"/>
    </location>
</feature>
<keyword evidence="9" id="KW-1185">Reference proteome</keyword>
<keyword evidence="4 6" id="KW-1133">Transmembrane helix</keyword>
<evidence type="ECO:0000313" key="9">
    <source>
        <dbReference type="Proteomes" id="UP000037460"/>
    </source>
</evidence>
<feature type="region of interest" description="Disordered" evidence="7">
    <location>
        <begin position="120"/>
        <end position="145"/>
    </location>
</feature>
<comment type="subcellular location">
    <subcellularLocation>
        <location evidence="1">Membrane</location>
        <topology evidence="1">Multi-pass membrane protein</topology>
    </subcellularLocation>
</comment>
<dbReference type="GO" id="GO:0005737">
    <property type="term" value="C:cytoplasm"/>
    <property type="evidence" value="ECO:0007669"/>
    <property type="project" value="TreeGrafter"/>
</dbReference>
<evidence type="ECO:0000256" key="5">
    <source>
        <dbReference type="ARBA" id="ARBA00023136"/>
    </source>
</evidence>
<dbReference type="AlphaFoldDB" id="A0A0M0JWP6"/>
<sequence length="145" mass="16226">MTGDLIAQQLIEKGPYDTKRGVVPLVYYPLFFALTGLVQGLTVDETVARARENWLPLIRRNLQFWLPVQIVQFEFVPEELQVTWVAVFGLVWKIILSTLAGDAKRDIVRADADIVRTEAEEPFHTVGPNGEPALPTKPAASPRTT</sequence>
<accession>A0A0M0JWP6</accession>
<protein>
    <submittedName>
        <fullName evidence="8">Uncharacterized protein</fullName>
    </submittedName>
</protein>
<organism evidence="8 9">
    <name type="scientific">Chrysochromulina tobinii</name>
    <dbReference type="NCBI Taxonomy" id="1460289"/>
    <lineage>
        <taxon>Eukaryota</taxon>
        <taxon>Haptista</taxon>
        <taxon>Haptophyta</taxon>
        <taxon>Prymnesiophyceae</taxon>
        <taxon>Prymnesiales</taxon>
        <taxon>Chrysochromulinaceae</taxon>
        <taxon>Chrysochromulina</taxon>
    </lineage>
</organism>
<dbReference type="InterPro" id="IPR007248">
    <property type="entry name" value="Mpv17_PMP22"/>
</dbReference>
<keyword evidence="3 6" id="KW-0812">Transmembrane</keyword>
<evidence type="ECO:0000256" key="2">
    <source>
        <dbReference type="ARBA" id="ARBA00006824"/>
    </source>
</evidence>
<evidence type="ECO:0000256" key="4">
    <source>
        <dbReference type="ARBA" id="ARBA00022989"/>
    </source>
</evidence>
<evidence type="ECO:0000256" key="3">
    <source>
        <dbReference type="ARBA" id="ARBA00022692"/>
    </source>
</evidence>
<dbReference type="Proteomes" id="UP000037460">
    <property type="component" value="Unassembled WGS sequence"/>
</dbReference>
<dbReference type="GO" id="GO:0016020">
    <property type="term" value="C:membrane"/>
    <property type="evidence" value="ECO:0007669"/>
    <property type="project" value="UniProtKB-SubCell"/>
</dbReference>